<sequence>MKALPPARVRLSASRVRTLLAPLTLLNFSEPKSCPLGAKTFCTLRSRRHCQPISTKYCRQKLRIPTQRQRHPGPDFANELLVGPLPT</sequence>
<feature type="region of interest" description="Disordered" evidence="1">
    <location>
        <begin position="68"/>
        <end position="87"/>
    </location>
</feature>
<keyword evidence="3" id="KW-1185">Reference proteome</keyword>
<evidence type="ECO:0000256" key="1">
    <source>
        <dbReference type="SAM" id="MobiDB-lite"/>
    </source>
</evidence>
<dbReference type="EMBL" id="JAUSVF010000004">
    <property type="protein sequence ID" value="MDQ0323756.1"/>
    <property type="molecule type" value="Genomic_DNA"/>
</dbReference>
<gene>
    <name evidence="2" type="ORF">QO002_005963</name>
</gene>
<organism evidence="2 3">
    <name type="scientific">Pararhizobium capsulatum DSM 1112</name>
    <dbReference type="NCBI Taxonomy" id="1121113"/>
    <lineage>
        <taxon>Bacteria</taxon>
        <taxon>Pseudomonadati</taxon>
        <taxon>Pseudomonadota</taxon>
        <taxon>Alphaproteobacteria</taxon>
        <taxon>Hyphomicrobiales</taxon>
        <taxon>Rhizobiaceae</taxon>
        <taxon>Rhizobium/Agrobacterium group</taxon>
        <taxon>Pararhizobium</taxon>
    </lineage>
</organism>
<evidence type="ECO:0008006" key="4">
    <source>
        <dbReference type="Google" id="ProtNLM"/>
    </source>
</evidence>
<reference evidence="2 3" key="1">
    <citation type="submission" date="2023-07" db="EMBL/GenBank/DDBJ databases">
        <title>Genomic Encyclopedia of Type Strains, Phase IV (KMG-IV): sequencing the most valuable type-strain genomes for metagenomic binning, comparative biology and taxonomic classification.</title>
        <authorList>
            <person name="Goeker M."/>
        </authorList>
    </citation>
    <scope>NUCLEOTIDE SEQUENCE [LARGE SCALE GENOMIC DNA]</scope>
    <source>
        <strain evidence="2 3">DSM 1112</strain>
    </source>
</reference>
<protein>
    <recommendedName>
        <fullName evidence="4">Secreted protein</fullName>
    </recommendedName>
</protein>
<evidence type="ECO:0000313" key="3">
    <source>
        <dbReference type="Proteomes" id="UP001230207"/>
    </source>
</evidence>
<dbReference type="Proteomes" id="UP001230207">
    <property type="component" value="Unassembled WGS sequence"/>
</dbReference>
<evidence type="ECO:0000313" key="2">
    <source>
        <dbReference type="EMBL" id="MDQ0323756.1"/>
    </source>
</evidence>
<comment type="caution">
    <text evidence="2">The sequence shown here is derived from an EMBL/GenBank/DDBJ whole genome shotgun (WGS) entry which is preliminary data.</text>
</comment>
<name>A0ABU0BZR6_9HYPH</name>
<proteinExistence type="predicted"/>
<accession>A0ABU0BZR6</accession>